<dbReference type="EMBL" id="JOTN01000013">
    <property type="protein sequence ID" value="KEK18588.1"/>
    <property type="molecule type" value="Genomic_DNA"/>
</dbReference>
<organism evidence="1 2">
    <name type="scientific">Bacillus manliponensis</name>
    <dbReference type="NCBI Taxonomy" id="574376"/>
    <lineage>
        <taxon>Bacteria</taxon>
        <taxon>Bacillati</taxon>
        <taxon>Bacillota</taxon>
        <taxon>Bacilli</taxon>
        <taxon>Bacillales</taxon>
        <taxon>Bacillaceae</taxon>
        <taxon>Bacillus</taxon>
        <taxon>Bacillus cereus group</taxon>
    </lineage>
</organism>
<accession>A0A073K8J8</accession>
<keyword evidence="2" id="KW-1185">Reference proteome</keyword>
<evidence type="ECO:0000313" key="2">
    <source>
        <dbReference type="Proteomes" id="UP000027822"/>
    </source>
</evidence>
<reference evidence="1 2" key="1">
    <citation type="submission" date="2014-06" db="EMBL/GenBank/DDBJ databases">
        <title>Draft genome sequence of Bacillus manliponensis JCM 15802 (MCCC 1A00708).</title>
        <authorList>
            <person name="Lai Q."/>
            <person name="Liu Y."/>
            <person name="Shao Z."/>
        </authorList>
    </citation>
    <scope>NUCLEOTIDE SEQUENCE [LARGE SCALE GENOMIC DNA]</scope>
    <source>
        <strain evidence="1 2">JCM 15802</strain>
    </source>
</reference>
<gene>
    <name evidence="1" type="ORF">BAMA_04880</name>
</gene>
<dbReference type="Proteomes" id="UP000027822">
    <property type="component" value="Unassembled WGS sequence"/>
</dbReference>
<dbReference type="RefSeq" id="WP_034640679.1">
    <property type="nucleotide sequence ID" value="NZ_CBCSJC010000014.1"/>
</dbReference>
<sequence>MLKISLTYQNHHTLAAIPSETDNRSERAFLLYCIVGKINKIFPDLYVRTCYKGQHIKINPTLVFDNKYLLSDITAYSLTGVTRYEQLQKGNDDIQAG</sequence>
<comment type="caution">
    <text evidence="1">The sequence shown here is derived from an EMBL/GenBank/DDBJ whole genome shotgun (WGS) entry which is preliminary data.</text>
</comment>
<dbReference type="AlphaFoldDB" id="A0A073K8J8"/>
<proteinExistence type="predicted"/>
<evidence type="ECO:0000313" key="1">
    <source>
        <dbReference type="EMBL" id="KEK18588.1"/>
    </source>
</evidence>
<dbReference type="OrthoDB" id="1956305at2"/>
<protein>
    <submittedName>
        <fullName evidence="1">Uncharacterized protein</fullName>
    </submittedName>
</protein>
<name>A0A073K8J8_9BACI</name>